<dbReference type="EMBL" id="JADCNL010000001">
    <property type="protein sequence ID" value="KAG0495478.1"/>
    <property type="molecule type" value="Genomic_DNA"/>
</dbReference>
<evidence type="ECO:0000313" key="4">
    <source>
        <dbReference type="Proteomes" id="UP000636800"/>
    </source>
</evidence>
<sequence length="175" mass="19747">MSTGCLNEAKTLSRASLSLVLPECSEMSKNGLEIHAYAIRKGLESSTSVGNALMAMYSKMRNMESIHKVFQRILEKDIISWNTMVASYAAANKFDEAFELFRHMLTREFELDEYSFSSVLHGSGPFVSSTVVPKKLSFRSRDEVRRWDDVANVRAAMKDGEVKKCPGYSWVEIGK</sequence>
<dbReference type="Proteomes" id="UP000636800">
    <property type="component" value="Chromosome 1"/>
</dbReference>
<protein>
    <recommendedName>
        <fullName evidence="5">Pentatricopeptide repeat-containing protein</fullName>
    </recommendedName>
</protein>
<name>A0A835RRL2_VANPL</name>
<dbReference type="Pfam" id="PF13041">
    <property type="entry name" value="PPR_2"/>
    <property type="match status" value="1"/>
</dbReference>
<dbReference type="Gene3D" id="1.25.40.10">
    <property type="entry name" value="Tetratricopeptide repeat domain"/>
    <property type="match status" value="1"/>
</dbReference>
<accession>A0A835RRL2</accession>
<dbReference type="InterPro" id="IPR011990">
    <property type="entry name" value="TPR-like_helical_dom_sf"/>
</dbReference>
<dbReference type="InterPro" id="IPR002885">
    <property type="entry name" value="PPR_rpt"/>
</dbReference>
<evidence type="ECO:0008006" key="5">
    <source>
        <dbReference type="Google" id="ProtNLM"/>
    </source>
</evidence>
<dbReference type="PANTHER" id="PTHR47926:SF354">
    <property type="entry name" value="REPEAT (PPR-LIKE) SUPERFAMILY PROTEIN, PUTATIVE-RELATED"/>
    <property type="match status" value="1"/>
</dbReference>
<dbReference type="Pfam" id="PF20431">
    <property type="entry name" value="E_motif"/>
    <property type="match status" value="1"/>
</dbReference>
<dbReference type="GO" id="GO:0003723">
    <property type="term" value="F:RNA binding"/>
    <property type="evidence" value="ECO:0007669"/>
    <property type="project" value="InterPro"/>
</dbReference>
<dbReference type="PANTHER" id="PTHR47926">
    <property type="entry name" value="PENTATRICOPEPTIDE REPEAT-CONTAINING PROTEIN"/>
    <property type="match status" value="1"/>
</dbReference>
<dbReference type="InterPro" id="IPR046960">
    <property type="entry name" value="PPR_At4g14850-like_plant"/>
</dbReference>
<proteinExistence type="predicted"/>
<gene>
    <name evidence="3" type="ORF">HPP92_000169</name>
</gene>
<keyword evidence="1" id="KW-0677">Repeat</keyword>
<comment type="caution">
    <text evidence="3">The sequence shown here is derived from an EMBL/GenBank/DDBJ whole genome shotgun (WGS) entry which is preliminary data.</text>
</comment>
<dbReference type="GO" id="GO:0009451">
    <property type="term" value="P:RNA modification"/>
    <property type="evidence" value="ECO:0007669"/>
    <property type="project" value="InterPro"/>
</dbReference>
<reference evidence="3 4" key="1">
    <citation type="journal article" date="2020" name="Nat. Food">
        <title>A phased Vanilla planifolia genome enables genetic improvement of flavour and production.</title>
        <authorList>
            <person name="Hasing T."/>
            <person name="Tang H."/>
            <person name="Brym M."/>
            <person name="Khazi F."/>
            <person name="Huang T."/>
            <person name="Chambers A.H."/>
        </authorList>
    </citation>
    <scope>NUCLEOTIDE SEQUENCE [LARGE SCALE GENOMIC DNA]</scope>
    <source>
        <tissue evidence="3">Leaf</tissue>
    </source>
</reference>
<dbReference type="PROSITE" id="PS51375">
    <property type="entry name" value="PPR"/>
    <property type="match status" value="1"/>
</dbReference>
<evidence type="ECO:0000256" key="1">
    <source>
        <dbReference type="ARBA" id="ARBA00022737"/>
    </source>
</evidence>
<dbReference type="FunFam" id="1.25.40.10:FF:000073">
    <property type="entry name" value="Pentatricopeptide repeat-containing protein chloroplastic"/>
    <property type="match status" value="1"/>
</dbReference>
<feature type="repeat" description="PPR" evidence="2">
    <location>
        <begin position="77"/>
        <end position="111"/>
    </location>
</feature>
<evidence type="ECO:0000313" key="3">
    <source>
        <dbReference type="EMBL" id="KAG0495478.1"/>
    </source>
</evidence>
<dbReference type="NCBIfam" id="TIGR00756">
    <property type="entry name" value="PPR"/>
    <property type="match status" value="1"/>
</dbReference>
<dbReference type="InterPro" id="IPR046848">
    <property type="entry name" value="E_motif"/>
</dbReference>
<evidence type="ECO:0000256" key="2">
    <source>
        <dbReference type="PROSITE-ProRule" id="PRU00708"/>
    </source>
</evidence>
<dbReference type="AlphaFoldDB" id="A0A835RRL2"/>
<organism evidence="3 4">
    <name type="scientific">Vanilla planifolia</name>
    <name type="common">Vanilla</name>
    <dbReference type="NCBI Taxonomy" id="51239"/>
    <lineage>
        <taxon>Eukaryota</taxon>
        <taxon>Viridiplantae</taxon>
        <taxon>Streptophyta</taxon>
        <taxon>Embryophyta</taxon>
        <taxon>Tracheophyta</taxon>
        <taxon>Spermatophyta</taxon>
        <taxon>Magnoliopsida</taxon>
        <taxon>Liliopsida</taxon>
        <taxon>Asparagales</taxon>
        <taxon>Orchidaceae</taxon>
        <taxon>Vanilloideae</taxon>
        <taxon>Vanilleae</taxon>
        <taxon>Vanilla</taxon>
    </lineage>
</organism>
<keyword evidence="4" id="KW-1185">Reference proteome</keyword>